<keyword evidence="2" id="KW-1185">Reference proteome</keyword>
<reference evidence="1 2" key="1">
    <citation type="submission" date="2015-10" db="EMBL/GenBank/DDBJ databases">
        <title>Genome analyses suggest a sexual origin of heterokaryosis in a supposedly ancient asexual fungus.</title>
        <authorList>
            <person name="Ropars J."/>
            <person name="Sedzielewska K."/>
            <person name="Noel J."/>
            <person name="Charron P."/>
            <person name="Farinelli L."/>
            <person name="Marton T."/>
            <person name="Kruger M."/>
            <person name="Pelin A."/>
            <person name="Brachmann A."/>
            <person name="Corradi N."/>
        </authorList>
    </citation>
    <scope>NUCLEOTIDE SEQUENCE [LARGE SCALE GENOMIC DNA]</scope>
    <source>
        <strain evidence="1 2">A4</strain>
    </source>
</reference>
<evidence type="ECO:0000313" key="2">
    <source>
        <dbReference type="Proteomes" id="UP000234323"/>
    </source>
</evidence>
<name>A0A2I1GDZ7_9GLOM</name>
<evidence type="ECO:0000313" key="1">
    <source>
        <dbReference type="EMBL" id="PKY44867.1"/>
    </source>
</evidence>
<proteinExistence type="predicted"/>
<dbReference type="EMBL" id="LLXI01000350">
    <property type="protein sequence ID" value="PKY44867.1"/>
    <property type="molecule type" value="Genomic_DNA"/>
</dbReference>
<comment type="caution">
    <text evidence="1">The sequence shown here is derived from an EMBL/GenBank/DDBJ whole genome shotgun (WGS) entry which is preliminary data.</text>
</comment>
<accession>A0A2I1GDZ7</accession>
<protein>
    <submittedName>
        <fullName evidence="1">Uncharacterized protein</fullName>
    </submittedName>
</protein>
<dbReference type="AlphaFoldDB" id="A0A2I1GDZ7"/>
<sequence length="251" mass="29818">MSKVIVSTSEDRKLTTLREWLIPQFLSEKDEVKALRPQKAQWISWLFIHYTGHNVRKTFKNFLERNKFSPPSNNEDNSREWEEKKLELEAELTEKAHLIKLQEEEITNLEQIKKLEITTEPIVFFKKIRSNGGNLHQRGSNITIEKNERKFYFRMFDAKIDMKDIEKKYSWQAVKRVEEKLKDEPVIKENIFLFGDEQFEDALTNPKLTAISTIPRSKEEHDNYNNLNNEFSKRLEGDSNKLKERGCFGFG</sequence>
<gene>
    <name evidence="1" type="ORF">RhiirA4_459298</name>
</gene>
<dbReference type="Proteomes" id="UP000234323">
    <property type="component" value="Unassembled WGS sequence"/>
</dbReference>
<organism evidence="1 2">
    <name type="scientific">Rhizophagus irregularis</name>
    <dbReference type="NCBI Taxonomy" id="588596"/>
    <lineage>
        <taxon>Eukaryota</taxon>
        <taxon>Fungi</taxon>
        <taxon>Fungi incertae sedis</taxon>
        <taxon>Mucoromycota</taxon>
        <taxon>Glomeromycotina</taxon>
        <taxon>Glomeromycetes</taxon>
        <taxon>Glomerales</taxon>
        <taxon>Glomeraceae</taxon>
        <taxon>Rhizophagus</taxon>
    </lineage>
</organism>